<gene>
    <name evidence="1" type="ORF">MOO44_06715</name>
</gene>
<dbReference type="GO" id="GO:0016853">
    <property type="term" value="F:isomerase activity"/>
    <property type="evidence" value="ECO:0007669"/>
    <property type="project" value="InterPro"/>
</dbReference>
<protein>
    <submittedName>
        <fullName evidence="1">Aldose 1-epimerase family protein</fullName>
    </submittedName>
</protein>
<dbReference type="RefSeq" id="WP_260116381.1">
    <property type="nucleotide sequence ID" value="NZ_CP093361.1"/>
</dbReference>
<dbReference type="PANTHER" id="PTHR11122">
    <property type="entry name" value="APOSPORY-ASSOCIATED PROTEIN C-RELATED"/>
    <property type="match status" value="1"/>
</dbReference>
<sequence length="292" mass="32934">MEFTLLNDDLTIKVNSKGAELNSVKGANGIEYLWQAEPNFWCRHAPILFPIVGRLKNDKYEYEGKQYSMGQHGFARDMEFKLSEQTNDSITMVLNSDSDTKAMYPFDFQLFVKYTLEQKTLKVNLTVVNSDDKTMYFSVGAHPAFNVPLTTGTFSDYQLNVIPNEIFDQVPLQNSLSNAKSGNEIDLKSPLGISRTLFKNDAVILNLNSNPVEIKLTNAHNSDDHGVSLQTKDAEYMGLWSQYPQDAQFVCIEPWWGIADDVDTDGLLIHKKGIKDLAAGARFNTQFDITVH</sequence>
<organism evidence="1 2">
    <name type="scientific">Nicoliella spurrieriana</name>
    <dbReference type="NCBI Taxonomy" id="2925830"/>
    <lineage>
        <taxon>Bacteria</taxon>
        <taxon>Bacillati</taxon>
        <taxon>Bacillota</taxon>
        <taxon>Bacilli</taxon>
        <taxon>Lactobacillales</taxon>
        <taxon>Lactobacillaceae</taxon>
        <taxon>Nicoliella</taxon>
    </lineage>
</organism>
<dbReference type="CDD" id="cd09024">
    <property type="entry name" value="Aldose_epim_lacX"/>
    <property type="match status" value="1"/>
</dbReference>
<dbReference type="SUPFAM" id="SSF74650">
    <property type="entry name" value="Galactose mutarotase-like"/>
    <property type="match status" value="1"/>
</dbReference>
<keyword evidence="2" id="KW-1185">Reference proteome</keyword>
<dbReference type="InterPro" id="IPR037481">
    <property type="entry name" value="LacX"/>
</dbReference>
<name>A0A976X5E6_9LACO</name>
<dbReference type="Pfam" id="PF01263">
    <property type="entry name" value="Aldose_epim"/>
    <property type="match status" value="1"/>
</dbReference>
<accession>A0A976X5E6</accession>
<dbReference type="EMBL" id="CP093361">
    <property type="protein sequence ID" value="UQS86579.1"/>
    <property type="molecule type" value="Genomic_DNA"/>
</dbReference>
<dbReference type="PANTHER" id="PTHR11122:SF13">
    <property type="entry name" value="GLUCOSE-6-PHOSPHATE 1-EPIMERASE"/>
    <property type="match status" value="1"/>
</dbReference>
<dbReference type="InterPro" id="IPR008183">
    <property type="entry name" value="Aldose_1/G6P_1-epimerase"/>
</dbReference>
<dbReference type="InterPro" id="IPR011013">
    <property type="entry name" value="Gal_mutarotase_sf_dom"/>
</dbReference>
<dbReference type="Gene3D" id="2.70.98.10">
    <property type="match status" value="1"/>
</dbReference>
<dbReference type="Proteomes" id="UP000831181">
    <property type="component" value="Chromosome"/>
</dbReference>
<dbReference type="InterPro" id="IPR014718">
    <property type="entry name" value="GH-type_carb-bd"/>
</dbReference>
<reference evidence="1" key="1">
    <citation type="journal article" date="2022" name="Int. J. Syst. Evol. Microbiol.">
        <title>Apilactobacillus apisilvae sp. nov., Nicolia spurrieriana gen. nov. sp. nov., Bombilactobacillus folatiphilus sp. nov. and Bombilactobacillus thymidiniphilus sp. nov., four new lactic acid bacterial isolates from stingless bees Tetragonula carbonaria and Austroplebeia australis.</title>
        <authorList>
            <person name="Oliphant S.A."/>
            <person name="Watson-Haigh N.S."/>
            <person name="Sumby K.M."/>
            <person name="Gardner J."/>
            <person name="Groom S."/>
            <person name="Jiranek V."/>
        </authorList>
    </citation>
    <scope>NUCLEOTIDE SEQUENCE</scope>
    <source>
        <strain evidence="1">SGEP1_A5</strain>
    </source>
</reference>
<evidence type="ECO:0000313" key="2">
    <source>
        <dbReference type="Proteomes" id="UP000831181"/>
    </source>
</evidence>
<dbReference type="GO" id="GO:0005975">
    <property type="term" value="P:carbohydrate metabolic process"/>
    <property type="evidence" value="ECO:0007669"/>
    <property type="project" value="InterPro"/>
</dbReference>
<dbReference type="GO" id="GO:0030246">
    <property type="term" value="F:carbohydrate binding"/>
    <property type="evidence" value="ECO:0007669"/>
    <property type="project" value="InterPro"/>
</dbReference>
<dbReference type="KEGG" id="lbe:MOO44_06715"/>
<evidence type="ECO:0000313" key="1">
    <source>
        <dbReference type="EMBL" id="UQS86579.1"/>
    </source>
</evidence>
<proteinExistence type="predicted"/>
<dbReference type="AlphaFoldDB" id="A0A976X5E6"/>